<dbReference type="Proteomes" id="UP000029839">
    <property type="component" value="Unassembled WGS sequence"/>
</dbReference>
<dbReference type="RefSeq" id="WP_043609226.1">
    <property type="nucleotide sequence ID" value="NZ_AXCY01000117.1"/>
</dbReference>
<dbReference type="OrthoDB" id="3396763at2"/>
<dbReference type="SUPFAM" id="SSF56801">
    <property type="entry name" value="Acetyl-CoA synthetase-like"/>
    <property type="match status" value="1"/>
</dbReference>
<dbReference type="InterPro" id="IPR017523">
    <property type="entry name" value="Rv3268"/>
</dbReference>
<dbReference type="NCBIfam" id="TIGR03089">
    <property type="entry name" value="TIGR03089 family protein"/>
    <property type="match status" value="1"/>
</dbReference>
<protein>
    <recommendedName>
        <fullName evidence="3">TIGR03089 family protein</fullName>
    </recommendedName>
</protein>
<organism evidence="1 2">
    <name type="scientific">Cellulomonas carbonis T26</name>
    <dbReference type="NCBI Taxonomy" id="947969"/>
    <lineage>
        <taxon>Bacteria</taxon>
        <taxon>Bacillati</taxon>
        <taxon>Actinomycetota</taxon>
        <taxon>Actinomycetes</taxon>
        <taxon>Micrococcales</taxon>
        <taxon>Cellulomonadaceae</taxon>
        <taxon>Cellulomonas</taxon>
    </lineage>
</organism>
<proteinExistence type="predicted"/>
<keyword evidence="2" id="KW-1185">Reference proteome</keyword>
<evidence type="ECO:0000313" key="1">
    <source>
        <dbReference type="EMBL" id="KGM09167.1"/>
    </source>
</evidence>
<dbReference type="AlphaFoldDB" id="A0A0A0BND4"/>
<sequence length="275" mass="28996">MTASTPHQQPPAPSGALLPRVLSTVTADPGRPRLTWYGPDGERIELSGHVLDNWVTKATNLLVEEFHAGPASEVVLDLPPHWRTVVWAFAAWRAGACVATDDPGTVEAGTVVVTDRPERWAGTPADVVAVALPALARRFDGALPPGVTDSSAAVLGYGDVLTYVREHSPAACAVRTLGPGATTRAHAELGAWARETADARWPGEEWLDAADESVAYRALLQARDDDALAVVAAAVVVFGADGSVVLTSPDVTTALAEDAARREHLVETERVGRLV</sequence>
<dbReference type="EMBL" id="AXCY01000117">
    <property type="protein sequence ID" value="KGM09167.1"/>
    <property type="molecule type" value="Genomic_DNA"/>
</dbReference>
<evidence type="ECO:0008006" key="3">
    <source>
        <dbReference type="Google" id="ProtNLM"/>
    </source>
</evidence>
<name>A0A0A0BND4_9CELL</name>
<comment type="caution">
    <text evidence="1">The sequence shown here is derived from an EMBL/GenBank/DDBJ whole genome shotgun (WGS) entry which is preliminary data.</text>
</comment>
<reference evidence="1 2" key="1">
    <citation type="submission" date="2013-08" db="EMBL/GenBank/DDBJ databases">
        <title>Genome sequencing of Cellulomonas carbonis T26.</title>
        <authorList>
            <person name="Chen F."/>
            <person name="Li Y."/>
            <person name="Wang G."/>
        </authorList>
    </citation>
    <scope>NUCLEOTIDE SEQUENCE [LARGE SCALE GENOMIC DNA]</scope>
    <source>
        <strain evidence="1 2">T26</strain>
    </source>
</reference>
<evidence type="ECO:0000313" key="2">
    <source>
        <dbReference type="Proteomes" id="UP000029839"/>
    </source>
</evidence>
<accession>A0A0A0BND4</accession>
<gene>
    <name evidence="1" type="ORF">N868_03955</name>
</gene>
<reference evidence="1 2" key="2">
    <citation type="journal article" date="2015" name="Stand. Genomic Sci.">
        <title>Draft genome sequence of Cellulomonas carbonis T26(T) and comparative analysis of six Cellulomonas genomes.</title>
        <authorList>
            <person name="Zhuang W."/>
            <person name="Zhang S."/>
            <person name="Xia X."/>
            <person name="Wang G."/>
        </authorList>
    </citation>
    <scope>NUCLEOTIDE SEQUENCE [LARGE SCALE GENOMIC DNA]</scope>
    <source>
        <strain evidence="1 2">T26</strain>
    </source>
</reference>